<dbReference type="PANTHER" id="PTHR46124">
    <property type="entry name" value="D-AMINOACYL-TRNA DEACYLASE"/>
    <property type="match status" value="1"/>
</dbReference>
<evidence type="ECO:0000256" key="2">
    <source>
        <dbReference type="ARBA" id="ARBA00022801"/>
    </source>
</evidence>
<dbReference type="Pfam" id="PF01026">
    <property type="entry name" value="TatD_DNase"/>
    <property type="match status" value="1"/>
</dbReference>
<dbReference type="CDD" id="cd01310">
    <property type="entry name" value="TatD_DNAse"/>
    <property type="match status" value="1"/>
</dbReference>
<dbReference type="Gene3D" id="3.20.20.140">
    <property type="entry name" value="Metal-dependent hydrolases"/>
    <property type="match status" value="1"/>
</dbReference>
<dbReference type="GO" id="GO:0016788">
    <property type="term" value="F:hydrolase activity, acting on ester bonds"/>
    <property type="evidence" value="ECO:0007669"/>
    <property type="project" value="InterPro"/>
</dbReference>
<accession>A0A381WFV6</accession>
<dbReference type="PANTHER" id="PTHR46124:SF2">
    <property type="entry name" value="D-AMINOACYL-TRNA DEACYLASE"/>
    <property type="match status" value="1"/>
</dbReference>
<dbReference type="FunFam" id="3.20.20.140:FF:000005">
    <property type="entry name" value="TatD family hydrolase"/>
    <property type="match status" value="1"/>
</dbReference>
<gene>
    <name evidence="3" type="ORF">METZ01_LOCUS104253</name>
</gene>
<dbReference type="PROSITE" id="PS01091">
    <property type="entry name" value="TATD_3"/>
    <property type="match status" value="1"/>
</dbReference>
<evidence type="ECO:0000256" key="1">
    <source>
        <dbReference type="ARBA" id="ARBA00022723"/>
    </source>
</evidence>
<dbReference type="GO" id="GO:0004536">
    <property type="term" value="F:DNA nuclease activity"/>
    <property type="evidence" value="ECO:0007669"/>
    <property type="project" value="InterPro"/>
</dbReference>
<name>A0A381WFV6_9ZZZZ</name>
<dbReference type="InterPro" id="IPR015991">
    <property type="entry name" value="TatD/YcfH-like"/>
</dbReference>
<dbReference type="PIRSF" id="PIRSF005902">
    <property type="entry name" value="DNase_TatD"/>
    <property type="match status" value="1"/>
</dbReference>
<sequence>VDAALCVLDATNEAETSRAARVIAVWPAVRFSVGVHPHQAGQFAGRVEEVESYLRGAIDRRSGTCAIGEIGLDYHYDYAPRDVQRQVFRSQIRVARDLGYPIVIHMREADDDTFAILSEGGELPGAGVFHCFTGDVETARRAVDLGFYVSFSGIVTFRTAESVRAAAAVIPDDRLLIETDAPYLAPVPHRGKQNEPAWVGLVADMVAGVRGVTSEELRRQTDAAFAALFRSGSAC</sequence>
<dbReference type="EMBL" id="UINC01011681">
    <property type="protein sequence ID" value="SVA51399.1"/>
    <property type="molecule type" value="Genomic_DNA"/>
</dbReference>
<keyword evidence="1" id="KW-0479">Metal-binding</keyword>
<dbReference type="SUPFAM" id="SSF51556">
    <property type="entry name" value="Metallo-dependent hydrolases"/>
    <property type="match status" value="1"/>
</dbReference>
<dbReference type="InterPro" id="IPR001130">
    <property type="entry name" value="TatD-like"/>
</dbReference>
<dbReference type="PROSITE" id="PS01090">
    <property type="entry name" value="TATD_2"/>
    <property type="match status" value="1"/>
</dbReference>
<protein>
    <submittedName>
        <fullName evidence="3">Uncharacterized protein</fullName>
    </submittedName>
</protein>
<feature type="non-terminal residue" evidence="3">
    <location>
        <position position="1"/>
    </location>
</feature>
<organism evidence="3">
    <name type="scientific">marine metagenome</name>
    <dbReference type="NCBI Taxonomy" id="408172"/>
    <lineage>
        <taxon>unclassified sequences</taxon>
        <taxon>metagenomes</taxon>
        <taxon>ecological metagenomes</taxon>
    </lineage>
</organism>
<dbReference type="InterPro" id="IPR018228">
    <property type="entry name" value="DNase_TatD-rel_CS"/>
</dbReference>
<evidence type="ECO:0000313" key="3">
    <source>
        <dbReference type="EMBL" id="SVA51399.1"/>
    </source>
</evidence>
<dbReference type="GO" id="GO:0046872">
    <property type="term" value="F:metal ion binding"/>
    <property type="evidence" value="ECO:0007669"/>
    <property type="project" value="UniProtKB-KW"/>
</dbReference>
<proteinExistence type="predicted"/>
<dbReference type="InterPro" id="IPR032466">
    <property type="entry name" value="Metal_Hydrolase"/>
</dbReference>
<dbReference type="GO" id="GO:0005829">
    <property type="term" value="C:cytosol"/>
    <property type="evidence" value="ECO:0007669"/>
    <property type="project" value="TreeGrafter"/>
</dbReference>
<dbReference type="NCBIfam" id="TIGR00010">
    <property type="entry name" value="YchF/TatD family DNA exonuclease"/>
    <property type="match status" value="1"/>
</dbReference>
<dbReference type="AlphaFoldDB" id="A0A381WFV6"/>
<keyword evidence="2" id="KW-0378">Hydrolase</keyword>
<reference evidence="3" key="1">
    <citation type="submission" date="2018-05" db="EMBL/GenBank/DDBJ databases">
        <authorList>
            <person name="Lanie J.A."/>
            <person name="Ng W.-L."/>
            <person name="Kazmierczak K.M."/>
            <person name="Andrzejewski T.M."/>
            <person name="Davidsen T.M."/>
            <person name="Wayne K.J."/>
            <person name="Tettelin H."/>
            <person name="Glass J.I."/>
            <person name="Rusch D."/>
            <person name="Podicherti R."/>
            <person name="Tsui H.-C.T."/>
            <person name="Winkler M.E."/>
        </authorList>
    </citation>
    <scope>NUCLEOTIDE SEQUENCE</scope>
</reference>